<dbReference type="Proteomes" id="UP000216885">
    <property type="component" value="Unassembled WGS sequence"/>
</dbReference>
<evidence type="ECO:0000313" key="4">
    <source>
        <dbReference type="Proteomes" id="UP000216885"/>
    </source>
</evidence>
<proteinExistence type="predicted"/>
<organism evidence="3 4">
    <name type="scientific">Bordetella genomosp. 4</name>
    <dbReference type="NCBI Taxonomy" id="463044"/>
    <lineage>
        <taxon>Bacteria</taxon>
        <taxon>Pseudomonadati</taxon>
        <taxon>Pseudomonadota</taxon>
        <taxon>Betaproteobacteria</taxon>
        <taxon>Burkholderiales</taxon>
        <taxon>Alcaligenaceae</taxon>
        <taxon>Bordetella</taxon>
    </lineage>
</organism>
<dbReference type="AlphaFoldDB" id="A0A261U7W3"/>
<reference evidence="3 4" key="1">
    <citation type="submission" date="2017-05" db="EMBL/GenBank/DDBJ databases">
        <title>Complete and WGS of Bordetella genogroups.</title>
        <authorList>
            <person name="Spilker T."/>
            <person name="LiPuma J."/>
        </authorList>
    </citation>
    <scope>NUCLEOTIDE SEQUENCE [LARGE SCALE GENOMIC DNA]</scope>
    <source>
        <strain evidence="3 4">AU9919</strain>
    </source>
</reference>
<comment type="caution">
    <text evidence="3">The sequence shown here is derived from an EMBL/GenBank/DDBJ whole genome shotgun (WGS) entry which is preliminary data.</text>
</comment>
<feature type="region of interest" description="Disordered" evidence="1">
    <location>
        <begin position="41"/>
        <end position="77"/>
    </location>
</feature>
<evidence type="ECO:0000313" key="3">
    <source>
        <dbReference type="EMBL" id="OZI57681.1"/>
    </source>
</evidence>
<evidence type="ECO:0000256" key="2">
    <source>
        <dbReference type="SAM" id="Phobius"/>
    </source>
</evidence>
<sequence length="93" mass="9997">MTAALLAILNKFKGWIAAAVALLSALAWAFFRGRSGAKEQARAEQQAERAQRNATAAGEIAQAAKEKADVDADLGSLGDADAADRLRRDWRRD</sequence>
<keyword evidence="4" id="KW-1185">Reference proteome</keyword>
<keyword evidence="2" id="KW-1133">Transmembrane helix</keyword>
<dbReference type="RefSeq" id="WP_094837748.1">
    <property type="nucleotide sequence ID" value="NZ_NEVQ01000012.1"/>
</dbReference>
<protein>
    <submittedName>
        <fullName evidence="3">Uncharacterized protein</fullName>
    </submittedName>
</protein>
<keyword evidence="2" id="KW-0472">Membrane</keyword>
<feature type="transmembrane region" description="Helical" evidence="2">
    <location>
        <begin position="12"/>
        <end position="31"/>
    </location>
</feature>
<evidence type="ECO:0000256" key="1">
    <source>
        <dbReference type="SAM" id="MobiDB-lite"/>
    </source>
</evidence>
<dbReference type="EMBL" id="NEVQ01000012">
    <property type="protein sequence ID" value="OZI57681.1"/>
    <property type="molecule type" value="Genomic_DNA"/>
</dbReference>
<keyword evidence="2" id="KW-0812">Transmembrane</keyword>
<name>A0A261U7W3_9BORD</name>
<gene>
    <name evidence="3" type="ORF">CAL20_09920</name>
</gene>
<feature type="compositionally biased region" description="Basic and acidic residues" evidence="1">
    <location>
        <begin position="41"/>
        <end position="51"/>
    </location>
</feature>
<accession>A0A261U7W3</accession>